<comment type="caution">
    <text evidence="5">The sequence shown here is derived from an EMBL/GenBank/DDBJ whole genome shotgun (WGS) entry which is preliminary data.</text>
</comment>
<dbReference type="PROSITE" id="PS51118">
    <property type="entry name" value="HTH_HXLR"/>
    <property type="match status" value="1"/>
</dbReference>
<dbReference type="Pfam" id="PF01638">
    <property type="entry name" value="HxlR"/>
    <property type="match status" value="1"/>
</dbReference>
<dbReference type="EMBL" id="JAZHFS010000026">
    <property type="protein sequence ID" value="MEF2114633.1"/>
    <property type="molecule type" value="Genomic_DNA"/>
</dbReference>
<dbReference type="SUPFAM" id="SSF46785">
    <property type="entry name" value="Winged helix' DNA-binding domain"/>
    <property type="match status" value="1"/>
</dbReference>
<keyword evidence="2" id="KW-0238">DNA-binding</keyword>
<dbReference type="InterPro" id="IPR036388">
    <property type="entry name" value="WH-like_DNA-bd_sf"/>
</dbReference>
<dbReference type="InterPro" id="IPR002577">
    <property type="entry name" value="HTH_HxlR"/>
</dbReference>
<dbReference type="PANTHER" id="PTHR33204:SF29">
    <property type="entry name" value="TRANSCRIPTIONAL REGULATOR"/>
    <property type="match status" value="1"/>
</dbReference>
<evidence type="ECO:0000256" key="2">
    <source>
        <dbReference type="ARBA" id="ARBA00023125"/>
    </source>
</evidence>
<accession>A0ABU7UTL9</accession>
<evidence type="ECO:0000259" key="4">
    <source>
        <dbReference type="PROSITE" id="PS51118"/>
    </source>
</evidence>
<evidence type="ECO:0000256" key="1">
    <source>
        <dbReference type="ARBA" id="ARBA00023015"/>
    </source>
</evidence>
<keyword evidence="1" id="KW-0805">Transcription regulation</keyword>
<proteinExistence type="predicted"/>
<dbReference type="Proteomes" id="UP001498469">
    <property type="component" value="Unassembled WGS sequence"/>
</dbReference>
<name>A0ABU7UTL9_9CLOT</name>
<dbReference type="Gene3D" id="1.10.10.10">
    <property type="entry name" value="Winged helix-like DNA-binding domain superfamily/Winged helix DNA-binding domain"/>
    <property type="match status" value="1"/>
</dbReference>
<keyword evidence="6" id="KW-1185">Reference proteome</keyword>
<feature type="domain" description="HTH hxlR-type" evidence="4">
    <location>
        <begin position="1"/>
        <end position="91"/>
    </location>
</feature>
<dbReference type="RefSeq" id="WP_253201907.1">
    <property type="nucleotide sequence ID" value="NZ_JAZHFS010000026.1"/>
</dbReference>
<reference evidence="5 6" key="1">
    <citation type="submission" date="2023-11" db="EMBL/GenBank/DDBJ databases">
        <title>Draft genome sequence of a psychrophilic Clostridium strain from permafrost water brine.</title>
        <authorList>
            <person name="Shcherbakova V.A."/>
            <person name="Trubitsyn V.E."/>
            <person name="Zakharyuk A.G."/>
        </authorList>
    </citation>
    <scope>NUCLEOTIDE SEQUENCE [LARGE SCALE GENOMIC DNA]</scope>
    <source>
        <strain evidence="5 6">14F</strain>
    </source>
</reference>
<evidence type="ECO:0000313" key="6">
    <source>
        <dbReference type="Proteomes" id="UP001498469"/>
    </source>
</evidence>
<sequence>MSGKWKWVILWLLSRDNVKRYGEIKKDLDHITHKMLSQQLKDLESNLLINRKEYPQIPPKVEYSITEKGKTLIPILELMAQWGDKNHSDKN</sequence>
<evidence type="ECO:0000256" key="3">
    <source>
        <dbReference type="ARBA" id="ARBA00023163"/>
    </source>
</evidence>
<evidence type="ECO:0000313" key="5">
    <source>
        <dbReference type="EMBL" id="MEF2114633.1"/>
    </source>
</evidence>
<dbReference type="InterPro" id="IPR036390">
    <property type="entry name" value="WH_DNA-bd_sf"/>
</dbReference>
<keyword evidence="3" id="KW-0804">Transcription</keyword>
<dbReference type="PANTHER" id="PTHR33204">
    <property type="entry name" value="TRANSCRIPTIONAL REGULATOR, MARR FAMILY"/>
    <property type="match status" value="1"/>
</dbReference>
<protein>
    <submittedName>
        <fullName evidence="5">Helix-turn-helix domain-containing protein</fullName>
    </submittedName>
</protein>
<organism evidence="5 6">
    <name type="scientific">Clostridium frigoriphilum</name>
    <dbReference type="NCBI Taxonomy" id="443253"/>
    <lineage>
        <taxon>Bacteria</taxon>
        <taxon>Bacillati</taxon>
        <taxon>Bacillota</taxon>
        <taxon>Clostridia</taxon>
        <taxon>Eubacteriales</taxon>
        <taxon>Clostridiaceae</taxon>
        <taxon>Clostridium</taxon>
    </lineage>
</organism>
<gene>
    <name evidence="5" type="ORF">SJI18_20300</name>
</gene>